<name>A0ABD5V3Q0_9EURY</name>
<dbReference type="AlphaFoldDB" id="A0ABD5V3Q0"/>
<keyword evidence="1" id="KW-0472">Membrane</keyword>
<sequence length="60" mass="5671">MASDQTKNVAGLGLLVVSGALLLATGMLNLPVPIALAALATTGLAVGSLLVGTTGEGPAV</sequence>
<organism evidence="2 3">
    <name type="scientific">Halalkalicoccus tibetensis</name>
    <dbReference type="NCBI Taxonomy" id="175632"/>
    <lineage>
        <taxon>Archaea</taxon>
        <taxon>Methanobacteriati</taxon>
        <taxon>Methanobacteriota</taxon>
        <taxon>Stenosarchaea group</taxon>
        <taxon>Halobacteria</taxon>
        <taxon>Halobacteriales</taxon>
        <taxon>Halococcaceae</taxon>
        <taxon>Halalkalicoccus</taxon>
    </lineage>
</organism>
<keyword evidence="1" id="KW-0812">Transmembrane</keyword>
<comment type="caution">
    <text evidence="2">The sequence shown here is derived from an EMBL/GenBank/DDBJ whole genome shotgun (WGS) entry which is preliminary data.</text>
</comment>
<dbReference type="RefSeq" id="WP_340603454.1">
    <property type="nucleotide sequence ID" value="NZ_JBBMXV010000002.1"/>
</dbReference>
<dbReference type="Proteomes" id="UP001596312">
    <property type="component" value="Unassembled WGS sequence"/>
</dbReference>
<accession>A0ABD5V3Q0</accession>
<feature type="transmembrane region" description="Helical" evidence="1">
    <location>
        <begin position="9"/>
        <end position="28"/>
    </location>
</feature>
<keyword evidence="1" id="KW-1133">Transmembrane helix</keyword>
<evidence type="ECO:0000313" key="2">
    <source>
        <dbReference type="EMBL" id="MFC6904938.1"/>
    </source>
</evidence>
<gene>
    <name evidence="2" type="ORF">ACFQGH_06950</name>
</gene>
<evidence type="ECO:0000256" key="1">
    <source>
        <dbReference type="SAM" id="Phobius"/>
    </source>
</evidence>
<evidence type="ECO:0000313" key="3">
    <source>
        <dbReference type="Proteomes" id="UP001596312"/>
    </source>
</evidence>
<reference evidence="2 3" key="1">
    <citation type="journal article" date="2019" name="Int. J. Syst. Evol. Microbiol.">
        <title>The Global Catalogue of Microorganisms (GCM) 10K type strain sequencing project: providing services to taxonomists for standard genome sequencing and annotation.</title>
        <authorList>
            <consortium name="The Broad Institute Genomics Platform"/>
            <consortium name="The Broad Institute Genome Sequencing Center for Infectious Disease"/>
            <person name="Wu L."/>
            <person name="Ma J."/>
        </authorList>
    </citation>
    <scope>NUCLEOTIDE SEQUENCE [LARGE SCALE GENOMIC DNA]</scope>
    <source>
        <strain evidence="2 3">CGMCC 1.3240</strain>
    </source>
</reference>
<proteinExistence type="predicted"/>
<protein>
    <submittedName>
        <fullName evidence="2">Uncharacterized protein</fullName>
    </submittedName>
</protein>
<keyword evidence="3" id="KW-1185">Reference proteome</keyword>
<dbReference type="EMBL" id="JBHSXQ010000002">
    <property type="protein sequence ID" value="MFC6904938.1"/>
    <property type="molecule type" value="Genomic_DNA"/>
</dbReference>
<feature type="transmembrane region" description="Helical" evidence="1">
    <location>
        <begin position="34"/>
        <end position="52"/>
    </location>
</feature>